<comment type="caution">
    <text evidence="1">The sequence shown here is derived from an EMBL/GenBank/DDBJ whole genome shotgun (WGS) entry which is preliminary data.</text>
</comment>
<evidence type="ECO:0000313" key="1">
    <source>
        <dbReference type="EMBL" id="KAG6782099.1"/>
    </source>
</evidence>
<name>A0A8X8A5M6_POPTO</name>
<sequence>MGWGGVEVRTQRGWEMGSCSHLREFGFRPKMGLGLGVGPSLSETQIGWVEDPRRLGDGFFRVQIQKGLGCVRSLDPRGCGFRFGSFPVWTPNKMGWGRSPNLRGLRVGSMSGPKGVWVLPCSNAIWVGVGVLTQKSLGPSLPYLKRIGMRLGFKPKMVGAGSMSEPKGFWVLVLPSPNPKGSGLVLVSGPNRVGVWGIVSDLKRGLDPSMFGPKRVGGWVYVRTQRGLGLFVFEPKMDLGVGPSLFTPIVGMDIGLGLGSSVFGLNMVGVGVLPCPNPKWFNVQT</sequence>
<keyword evidence="2" id="KW-1185">Reference proteome</keyword>
<proteinExistence type="predicted"/>
<dbReference type="Proteomes" id="UP000886885">
    <property type="component" value="Chromosome 3A"/>
</dbReference>
<gene>
    <name evidence="1" type="ORF">POTOM_011487</name>
</gene>
<dbReference type="AlphaFoldDB" id="A0A8X8A5M6"/>
<accession>A0A8X8A5M6</accession>
<organism evidence="1 2">
    <name type="scientific">Populus tomentosa</name>
    <name type="common">Chinese white poplar</name>
    <dbReference type="NCBI Taxonomy" id="118781"/>
    <lineage>
        <taxon>Eukaryota</taxon>
        <taxon>Viridiplantae</taxon>
        <taxon>Streptophyta</taxon>
        <taxon>Embryophyta</taxon>
        <taxon>Tracheophyta</taxon>
        <taxon>Spermatophyta</taxon>
        <taxon>Magnoliopsida</taxon>
        <taxon>eudicotyledons</taxon>
        <taxon>Gunneridae</taxon>
        <taxon>Pentapetalae</taxon>
        <taxon>rosids</taxon>
        <taxon>fabids</taxon>
        <taxon>Malpighiales</taxon>
        <taxon>Salicaceae</taxon>
        <taxon>Saliceae</taxon>
        <taxon>Populus</taxon>
    </lineage>
</organism>
<evidence type="ECO:0000313" key="2">
    <source>
        <dbReference type="Proteomes" id="UP000886885"/>
    </source>
</evidence>
<protein>
    <submittedName>
        <fullName evidence="1">Uncharacterized protein</fullName>
    </submittedName>
</protein>
<reference evidence="1" key="1">
    <citation type="journal article" date="2020" name="bioRxiv">
        <title>Hybrid origin of Populus tomentosa Carr. identified through genome sequencing and phylogenomic analysis.</title>
        <authorList>
            <person name="An X."/>
            <person name="Gao K."/>
            <person name="Chen Z."/>
            <person name="Li J."/>
            <person name="Yang X."/>
            <person name="Yang X."/>
            <person name="Zhou J."/>
            <person name="Guo T."/>
            <person name="Zhao T."/>
            <person name="Huang S."/>
            <person name="Miao D."/>
            <person name="Khan W.U."/>
            <person name="Rao P."/>
            <person name="Ye M."/>
            <person name="Lei B."/>
            <person name="Liao W."/>
            <person name="Wang J."/>
            <person name="Ji L."/>
            <person name="Li Y."/>
            <person name="Guo B."/>
            <person name="Mustafa N.S."/>
            <person name="Li S."/>
            <person name="Yun Q."/>
            <person name="Keller S.R."/>
            <person name="Mao J."/>
            <person name="Zhang R."/>
            <person name="Strauss S.H."/>
        </authorList>
    </citation>
    <scope>NUCLEOTIDE SEQUENCE</scope>
    <source>
        <strain evidence="1">GM15</strain>
        <tissue evidence="1">Leaf</tissue>
    </source>
</reference>
<dbReference type="EMBL" id="JAAWWB010000005">
    <property type="protein sequence ID" value="KAG6782099.1"/>
    <property type="molecule type" value="Genomic_DNA"/>
</dbReference>